<organism evidence="3 4">
    <name type="scientific">Microbotryum saponariae</name>
    <dbReference type="NCBI Taxonomy" id="289078"/>
    <lineage>
        <taxon>Eukaryota</taxon>
        <taxon>Fungi</taxon>
        <taxon>Dikarya</taxon>
        <taxon>Basidiomycota</taxon>
        <taxon>Pucciniomycotina</taxon>
        <taxon>Microbotryomycetes</taxon>
        <taxon>Microbotryales</taxon>
        <taxon>Microbotryaceae</taxon>
        <taxon>Microbotryum</taxon>
    </lineage>
</organism>
<evidence type="ECO:0000313" key="3">
    <source>
        <dbReference type="EMBL" id="SCZ94988.1"/>
    </source>
</evidence>
<dbReference type="PANTHER" id="PTHR48081">
    <property type="entry name" value="AB HYDROLASE SUPERFAMILY PROTEIN C4A8.06C"/>
    <property type="match status" value="1"/>
</dbReference>
<evidence type="ECO:0000259" key="2">
    <source>
        <dbReference type="Pfam" id="PF20434"/>
    </source>
</evidence>
<sequence>MLPEGAISSQILPVAFYAHGGAFSVGASSDLAHHQVRYLLSKGFAVLSPEYRLAPHVKQSACREDVLDAFIFYQTKLNDVLAKKVHLEAEIFQPRAAVPAYPACLKDGYQDNPTSALEEKLVKNNSEGWKAVQKLFAGRVWCSFKTNSMPLPDDHPRCIWVNSGVKYNCHDSLLWGNPPYPAAANFLDFFGPWFPPTFMLAAEGDSLIPMQHSYDVVEALKKHGVETRVGIGKNAEHGFTEWNPKLWPEGADWWTPIEEGLNWAIAKTVDAKE</sequence>
<dbReference type="Pfam" id="PF20434">
    <property type="entry name" value="BD-FAE"/>
    <property type="match status" value="1"/>
</dbReference>
<dbReference type="STRING" id="289078.A0A2X0KRY2"/>
<reference evidence="4" key="1">
    <citation type="submission" date="2016-10" db="EMBL/GenBank/DDBJ databases">
        <authorList>
            <person name="Jeantristanb JTB J.-T."/>
            <person name="Ricardo R."/>
        </authorList>
    </citation>
    <scope>NUCLEOTIDE SEQUENCE [LARGE SCALE GENOMIC DNA]</scope>
</reference>
<evidence type="ECO:0000256" key="1">
    <source>
        <dbReference type="ARBA" id="ARBA00022801"/>
    </source>
</evidence>
<dbReference type="InterPro" id="IPR049492">
    <property type="entry name" value="BD-FAE-like_dom"/>
</dbReference>
<dbReference type="OrthoDB" id="408631at2759"/>
<dbReference type="AlphaFoldDB" id="A0A2X0KRY2"/>
<dbReference type="EMBL" id="FMWP01000060">
    <property type="protein sequence ID" value="SCZ94988.1"/>
    <property type="molecule type" value="Genomic_DNA"/>
</dbReference>
<feature type="domain" description="BD-FAE-like" evidence="2">
    <location>
        <begin position="10"/>
        <end position="74"/>
    </location>
</feature>
<dbReference type="SUPFAM" id="SSF53474">
    <property type="entry name" value="alpha/beta-Hydrolases"/>
    <property type="match status" value="1"/>
</dbReference>
<name>A0A2X0KRY2_9BASI</name>
<keyword evidence="1" id="KW-0378">Hydrolase</keyword>
<protein>
    <submittedName>
        <fullName evidence="3">BZ3500_MvSof-1268-A1-R1_Chr11-3g03526 protein</fullName>
    </submittedName>
</protein>
<dbReference type="InterPro" id="IPR029058">
    <property type="entry name" value="AB_hydrolase_fold"/>
</dbReference>
<keyword evidence="4" id="KW-1185">Reference proteome</keyword>
<proteinExistence type="predicted"/>
<dbReference type="GO" id="GO:0016787">
    <property type="term" value="F:hydrolase activity"/>
    <property type="evidence" value="ECO:0007669"/>
    <property type="project" value="UniProtKB-KW"/>
</dbReference>
<dbReference type="InterPro" id="IPR050300">
    <property type="entry name" value="GDXG_lipolytic_enzyme"/>
</dbReference>
<dbReference type="Proteomes" id="UP000249723">
    <property type="component" value="Unassembled WGS sequence"/>
</dbReference>
<gene>
    <name evidence="3" type="ORF">BZ3500_MVSOF-1268-A1-R1_CHR11-3G03526</name>
</gene>
<dbReference type="Gene3D" id="3.40.50.1820">
    <property type="entry name" value="alpha/beta hydrolase"/>
    <property type="match status" value="2"/>
</dbReference>
<evidence type="ECO:0000313" key="4">
    <source>
        <dbReference type="Proteomes" id="UP000249723"/>
    </source>
</evidence>
<accession>A0A2X0KRY2</accession>